<organism evidence="3 4">
    <name type="scientific">Elysia marginata</name>
    <dbReference type="NCBI Taxonomy" id="1093978"/>
    <lineage>
        <taxon>Eukaryota</taxon>
        <taxon>Metazoa</taxon>
        <taxon>Spiralia</taxon>
        <taxon>Lophotrochozoa</taxon>
        <taxon>Mollusca</taxon>
        <taxon>Gastropoda</taxon>
        <taxon>Heterobranchia</taxon>
        <taxon>Euthyneura</taxon>
        <taxon>Panpulmonata</taxon>
        <taxon>Sacoglossa</taxon>
        <taxon>Placobranchoidea</taxon>
        <taxon>Plakobranchidae</taxon>
        <taxon>Elysia</taxon>
    </lineage>
</organism>
<accession>A0AAV4JYF0</accession>
<feature type="compositionally biased region" description="Basic residues" evidence="2">
    <location>
        <begin position="723"/>
        <end position="740"/>
    </location>
</feature>
<evidence type="ECO:0008006" key="5">
    <source>
        <dbReference type="Google" id="ProtNLM"/>
    </source>
</evidence>
<feature type="compositionally biased region" description="Polar residues" evidence="2">
    <location>
        <begin position="160"/>
        <end position="185"/>
    </location>
</feature>
<dbReference type="EMBL" id="BMAT01010559">
    <property type="protein sequence ID" value="GFS27752.1"/>
    <property type="molecule type" value="Genomic_DNA"/>
</dbReference>
<protein>
    <recommendedName>
        <fullName evidence="5">BZIP domain-containing protein</fullName>
    </recommendedName>
</protein>
<feature type="region of interest" description="Disordered" evidence="2">
    <location>
        <begin position="260"/>
        <end position="287"/>
    </location>
</feature>
<keyword evidence="1" id="KW-0175">Coiled coil</keyword>
<evidence type="ECO:0000256" key="1">
    <source>
        <dbReference type="SAM" id="Coils"/>
    </source>
</evidence>
<evidence type="ECO:0000256" key="2">
    <source>
        <dbReference type="SAM" id="MobiDB-lite"/>
    </source>
</evidence>
<feature type="region of interest" description="Disordered" evidence="2">
    <location>
        <begin position="711"/>
        <end position="740"/>
    </location>
</feature>
<evidence type="ECO:0000313" key="3">
    <source>
        <dbReference type="EMBL" id="GFS27752.1"/>
    </source>
</evidence>
<feature type="coiled-coil region" evidence="1">
    <location>
        <begin position="677"/>
        <end position="704"/>
    </location>
</feature>
<feature type="region of interest" description="Disordered" evidence="2">
    <location>
        <begin position="160"/>
        <end position="223"/>
    </location>
</feature>
<name>A0AAV4JYF0_9GAST</name>
<comment type="caution">
    <text evidence="3">The sequence shown here is derived from an EMBL/GenBank/DDBJ whole genome shotgun (WGS) entry which is preliminary data.</text>
</comment>
<evidence type="ECO:0000313" key="4">
    <source>
        <dbReference type="Proteomes" id="UP000762676"/>
    </source>
</evidence>
<dbReference type="AlphaFoldDB" id="A0AAV4JYF0"/>
<reference evidence="3 4" key="1">
    <citation type="journal article" date="2021" name="Elife">
        <title>Chloroplast acquisition without the gene transfer in kleptoplastic sea slugs, Plakobranchus ocellatus.</title>
        <authorList>
            <person name="Maeda T."/>
            <person name="Takahashi S."/>
            <person name="Yoshida T."/>
            <person name="Shimamura S."/>
            <person name="Takaki Y."/>
            <person name="Nagai Y."/>
            <person name="Toyoda A."/>
            <person name="Suzuki Y."/>
            <person name="Arimoto A."/>
            <person name="Ishii H."/>
            <person name="Satoh N."/>
            <person name="Nishiyama T."/>
            <person name="Hasebe M."/>
            <person name="Maruyama T."/>
            <person name="Minagawa J."/>
            <person name="Obokata J."/>
            <person name="Shigenobu S."/>
        </authorList>
    </citation>
    <scope>NUCLEOTIDE SEQUENCE [LARGE SCALE GENOMIC DNA]</scope>
</reference>
<feature type="compositionally biased region" description="Low complexity" evidence="2">
    <location>
        <begin position="260"/>
        <end position="270"/>
    </location>
</feature>
<feature type="region of interest" description="Disordered" evidence="2">
    <location>
        <begin position="329"/>
        <end position="414"/>
    </location>
</feature>
<feature type="compositionally biased region" description="Low complexity" evidence="2">
    <location>
        <begin position="380"/>
        <end position="393"/>
    </location>
</feature>
<dbReference type="Proteomes" id="UP000762676">
    <property type="component" value="Unassembled WGS sequence"/>
</dbReference>
<proteinExistence type="predicted"/>
<sequence length="740" mass="79286">MGAWVRAILPETSTPDVPEGLEDFLKDLEFSEPDNGTVLQQWGLDSFVRGSSHDYEDPQDSADFQKHNKEGFVNKETEHISTKGCARERFADESISCDSTLVLSSCFPIEDLESADITLVPRSQTDEIKTSSAHEDSTTNQSSCVAGVLANVCRTSPGTKNTDSGCYSGQGANSDSDSGCENSSGGRDALDPDGGYATLESSKHAAKQSSNVEGKVGKSGKNLESESSVLVTLSLCENNTANAVSDTSSAEVSAEFTISGSSCVPVSSGSEETSSFRGAATHPCSDSSTCSAALPLSTSSPRQPAIIPPRVPCQYSDDIIEDASFPTRTPAMLSSSNVPAHPSGQSDTNSTGSELPTFQAPGGEEYSLVLKRSERPSLESSQTSCRSSGRSSTITVTPTNSSASHHQSWGSPIENPETIEQVSQSTVLHSCKGFSEGSPNVGEEEDDSVFQSIMVVGSDSNNVKLFSECRDNAEIRAEIEHELTLSCNNNSESFYEPVGQGVSENNLSAVKTDKKSLDPSYSSDKPTKSLQGVDIGHCVKSCAQSSETEPLSLTPIEFLEIDACNKFYDNGKGDSTNGSNLEQRSHNNKETELNISIPASDSTEGPRPEFNLTAISPSADWVRSLLDKPDTTSLDLQQAMGRLKEKQGQIRRKRMAVHDKRQRVSSDGERLACEKEMAALEKLGQDTESDLRDLKNKLAVLQGESLDVLCGAANQPQGQGQGHSRRSKSGSRKRKQKRKS</sequence>
<keyword evidence="4" id="KW-1185">Reference proteome</keyword>
<gene>
    <name evidence="3" type="ORF">ElyMa_005300700</name>
</gene>
<feature type="compositionally biased region" description="Polar residues" evidence="2">
    <location>
        <begin position="332"/>
        <end position="356"/>
    </location>
</feature>
<feature type="compositionally biased region" description="Polar residues" evidence="2">
    <location>
        <begin position="394"/>
        <end position="410"/>
    </location>
</feature>